<gene>
    <name evidence="4" type="ORF">M8C21_030139</name>
</gene>
<dbReference type="Pfam" id="PF00183">
    <property type="entry name" value="HSP90"/>
    <property type="match status" value="1"/>
</dbReference>
<evidence type="ECO:0000256" key="3">
    <source>
        <dbReference type="SAM" id="Phobius"/>
    </source>
</evidence>
<dbReference type="AlphaFoldDB" id="A0AAD5CWL8"/>
<keyword evidence="3" id="KW-1133">Transmembrane helix</keyword>
<feature type="transmembrane region" description="Helical" evidence="3">
    <location>
        <begin position="71"/>
        <end position="90"/>
    </location>
</feature>
<dbReference type="Gene3D" id="3.30.230.80">
    <property type="match status" value="1"/>
</dbReference>
<keyword evidence="3" id="KW-0472">Membrane</keyword>
<dbReference type="EMBL" id="JAMZMK010006321">
    <property type="protein sequence ID" value="KAI7749626.1"/>
    <property type="molecule type" value="Genomic_DNA"/>
</dbReference>
<accession>A0AAD5CWL8</accession>
<evidence type="ECO:0000313" key="4">
    <source>
        <dbReference type="EMBL" id="KAI7749626.1"/>
    </source>
</evidence>
<dbReference type="GO" id="GO:0005524">
    <property type="term" value="F:ATP binding"/>
    <property type="evidence" value="ECO:0007669"/>
    <property type="project" value="InterPro"/>
</dbReference>
<dbReference type="GO" id="GO:0140662">
    <property type="term" value="F:ATP-dependent protein folding chaperone"/>
    <property type="evidence" value="ECO:0007669"/>
    <property type="project" value="InterPro"/>
</dbReference>
<keyword evidence="2" id="KW-0143">Chaperone</keyword>
<comment type="similarity">
    <text evidence="1">Belongs to the heat shock protein 90 family.</text>
</comment>
<feature type="non-terminal residue" evidence="4">
    <location>
        <position position="125"/>
    </location>
</feature>
<feature type="non-terminal residue" evidence="4">
    <location>
        <position position="1"/>
    </location>
</feature>
<name>A0AAD5CWL8_AMBAR</name>
<dbReference type="Proteomes" id="UP001206925">
    <property type="component" value="Unassembled WGS sequence"/>
</dbReference>
<dbReference type="GO" id="GO:0016887">
    <property type="term" value="F:ATP hydrolysis activity"/>
    <property type="evidence" value="ECO:0007669"/>
    <property type="project" value="InterPro"/>
</dbReference>
<sequence length="125" mass="14380">SLTGFAKIWSIPGVKIVSSLKGHANEQPIEGHGVTSMLKGVLFLPPKAPTDLYESYYNNNKSNLKLYVRRLVVCVIRVFLILTHCHLMYLEKCFNNLKTIKNKLFMKALDMIHKVVEARFMTKKR</sequence>
<comment type="caution">
    <text evidence="4">The sequence shown here is derived from an EMBL/GenBank/DDBJ whole genome shotgun (WGS) entry which is preliminary data.</text>
</comment>
<protein>
    <submittedName>
        <fullName evidence="4">Uncharacterized protein</fullName>
    </submittedName>
</protein>
<proteinExistence type="inferred from homology"/>
<dbReference type="InterPro" id="IPR001404">
    <property type="entry name" value="Hsp90_fam"/>
</dbReference>
<dbReference type="GO" id="GO:0051082">
    <property type="term" value="F:unfolded protein binding"/>
    <property type="evidence" value="ECO:0007669"/>
    <property type="project" value="InterPro"/>
</dbReference>
<reference evidence="4" key="1">
    <citation type="submission" date="2022-06" db="EMBL/GenBank/DDBJ databases">
        <title>Uncovering the hologenomic basis of an extraordinary plant invasion.</title>
        <authorList>
            <person name="Bieker V.C."/>
            <person name="Martin M.D."/>
            <person name="Gilbert T."/>
            <person name="Hodgins K."/>
            <person name="Battlay P."/>
            <person name="Petersen B."/>
            <person name="Wilson J."/>
        </authorList>
    </citation>
    <scope>NUCLEOTIDE SEQUENCE</scope>
    <source>
        <strain evidence="4">AA19_3_7</strain>
        <tissue evidence="4">Leaf</tissue>
    </source>
</reference>
<organism evidence="4 5">
    <name type="scientific">Ambrosia artemisiifolia</name>
    <name type="common">Common ragweed</name>
    <dbReference type="NCBI Taxonomy" id="4212"/>
    <lineage>
        <taxon>Eukaryota</taxon>
        <taxon>Viridiplantae</taxon>
        <taxon>Streptophyta</taxon>
        <taxon>Embryophyta</taxon>
        <taxon>Tracheophyta</taxon>
        <taxon>Spermatophyta</taxon>
        <taxon>Magnoliopsida</taxon>
        <taxon>eudicotyledons</taxon>
        <taxon>Gunneridae</taxon>
        <taxon>Pentapetalae</taxon>
        <taxon>asterids</taxon>
        <taxon>campanulids</taxon>
        <taxon>Asterales</taxon>
        <taxon>Asteraceae</taxon>
        <taxon>Asteroideae</taxon>
        <taxon>Heliantheae alliance</taxon>
        <taxon>Heliantheae</taxon>
        <taxon>Ambrosia</taxon>
    </lineage>
</organism>
<keyword evidence="5" id="KW-1185">Reference proteome</keyword>
<evidence type="ECO:0000256" key="2">
    <source>
        <dbReference type="ARBA" id="ARBA00023186"/>
    </source>
</evidence>
<keyword evidence="3" id="KW-0812">Transmembrane</keyword>
<evidence type="ECO:0000313" key="5">
    <source>
        <dbReference type="Proteomes" id="UP001206925"/>
    </source>
</evidence>
<evidence type="ECO:0000256" key="1">
    <source>
        <dbReference type="ARBA" id="ARBA00008239"/>
    </source>
</evidence>